<dbReference type="InterPro" id="IPR011013">
    <property type="entry name" value="Gal_mutarotase_sf_dom"/>
</dbReference>
<keyword evidence="3 4" id="KW-0413">Isomerase</keyword>
<organism evidence="6 7">
    <name type="scientific">Tolumonas auensis (strain DSM 9187 / NBRC 110442 / TA 4)</name>
    <dbReference type="NCBI Taxonomy" id="595494"/>
    <lineage>
        <taxon>Bacteria</taxon>
        <taxon>Pseudomonadati</taxon>
        <taxon>Pseudomonadota</taxon>
        <taxon>Gammaproteobacteria</taxon>
        <taxon>Aeromonadales</taxon>
        <taxon>Aeromonadaceae</taxon>
        <taxon>Tolumonas</taxon>
    </lineage>
</organism>
<sequence length="294" mass="32570">MLRKFKFTKQQDLTSNTQLATNESGLSYILIKNQHAEAAIALFGAHVLHYQAKDKQPLLWMSHTSAQDGSKPFRGGVPICWPWFGPAPAELGTGLPAHGFARGLIWQLEGVSETDEGTFVHLSLNDTAETLAMWPHPFRLEFEVRVGATLTMSLTTENTSDKEFRVFEALHTYFNTKGTEFVTVKGLGDSFYDKLTKSDSVQDGDFHLIAAVDRVYSKPAKVVTFTTGYDTIELDNGGENSAVVWNPWTAAENMADFDSDRWQTMVCVETCVTGEGQTIAAGEEHTLSTVISYQ</sequence>
<dbReference type="STRING" id="595494.Tola_2699"/>
<keyword evidence="7" id="KW-1185">Reference proteome</keyword>
<dbReference type="PANTHER" id="PTHR11122">
    <property type="entry name" value="APOSPORY-ASSOCIATED PROTEIN C-RELATED"/>
    <property type="match status" value="1"/>
</dbReference>
<dbReference type="SUPFAM" id="SSF74650">
    <property type="entry name" value="Galactose mutarotase-like"/>
    <property type="match status" value="1"/>
</dbReference>
<dbReference type="GO" id="GO:0047938">
    <property type="term" value="F:glucose-6-phosphate 1-epimerase activity"/>
    <property type="evidence" value="ECO:0007669"/>
    <property type="project" value="UniProtKB-UniRule"/>
</dbReference>
<dbReference type="InterPro" id="IPR025532">
    <property type="entry name" value="G6P_1-epimerase"/>
</dbReference>
<dbReference type="GO" id="GO:0030246">
    <property type="term" value="F:carbohydrate binding"/>
    <property type="evidence" value="ECO:0007669"/>
    <property type="project" value="UniProtKB-UniRule"/>
</dbReference>
<feature type="active site" evidence="5">
    <location>
        <position position="171"/>
    </location>
</feature>
<dbReference type="GO" id="GO:0005975">
    <property type="term" value="P:carbohydrate metabolic process"/>
    <property type="evidence" value="ECO:0007669"/>
    <property type="project" value="InterPro"/>
</dbReference>
<evidence type="ECO:0000256" key="5">
    <source>
        <dbReference type="PIRSR" id="PIRSR016020-1"/>
    </source>
</evidence>
<dbReference type="Gene3D" id="2.70.98.10">
    <property type="match status" value="1"/>
</dbReference>
<proteinExistence type="inferred from homology"/>
<dbReference type="PANTHER" id="PTHR11122:SF13">
    <property type="entry name" value="GLUCOSE-6-PHOSPHATE 1-EPIMERASE"/>
    <property type="match status" value="1"/>
</dbReference>
<evidence type="ECO:0000256" key="2">
    <source>
        <dbReference type="ARBA" id="ARBA00005866"/>
    </source>
</evidence>
<dbReference type="RefSeq" id="WP_015879741.1">
    <property type="nucleotide sequence ID" value="NC_012691.1"/>
</dbReference>
<dbReference type="KEGG" id="tau:Tola_2699"/>
<dbReference type="InterPro" id="IPR008183">
    <property type="entry name" value="Aldose_1/G6P_1-epimerase"/>
</dbReference>
<comment type="similarity">
    <text evidence="2 4">Belongs to the glucose-6-phosphate 1-epimerase family.</text>
</comment>
<dbReference type="Pfam" id="PF01263">
    <property type="entry name" value="Aldose_epim"/>
    <property type="match status" value="1"/>
</dbReference>
<dbReference type="HOGENOM" id="CLU_048345_4_0_6"/>
<evidence type="ECO:0000256" key="4">
    <source>
        <dbReference type="PIRNR" id="PIRNR016020"/>
    </source>
</evidence>
<dbReference type="InterPro" id="IPR014718">
    <property type="entry name" value="GH-type_carb-bd"/>
</dbReference>
<evidence type="ECO:0000256" key="1">
    <source>
        <dbReference type="ARBA" id="ARBA00001096"/>
    </source>
</evidence>
<feature type="active site" evidence="5">
    <location>
        <position position="269"/>
    </location>
</feature>
<dbReference type="eggNOG" id="COG0676">
    <property type="taxonomic scope" value="Bacteria"/>
</dbReference>
<comment type="catalytic activity">
    <reaction evidence="1">
        <text>alpha-D-glucose 6-phosphate = beta-D-glucose 6-phosphate</text>
        <dbReference type="Rhea" id="RHEA:16249"/>
        <dbReference type="ChEBI" id="CHEBI:58225"/>
        <dbReference type="ChEBI" id="CHEBI:58247"/>
        <dbReference type="EC" id="5.1.3.15"/>
    </reaction>
</comment>
<reference evidence="6 7" key="2">
    <citation type="journal article" date="2011" name="Stand. Genomic Sci.">
        <title>Complete genome sequence of Tolumonas auensis type strain (TA 4).</title>
        <authorList>
            <person name="Chertkov O."/>
            <person name="Copeland A."/>
            <person name="Lucas S."/>
            <person name="Lapidus A."/>
            <person name="Berry K.W."/>
            <person name="Detter J.C."/>
            <person name="Del Rio T.G."/>
            <person name="Hammon N."/>
            <person name="Dalin E."/>
            <person name="Tice H."/>
            <person name="Pitluck S."/>
            <person name="Richardson P."/>
            <person name="Bruce D."/>
            <person name="Goodwin L."/>
            <person name="Han C."/>
            <person name="Tapia R."/>
            <person name="Saunders E."/>
            <person name="Schmutz J."/>
            <person name="Brettin T."/>
            <person name="Larimer F."/>
            <person name="Land M."/>
            <person name="Hauser L."/>
            <person name="Spring S."/>
            <person name="Rohde M."/>
            <person name="Kyrpides N.C."/>
            <person name="Ivanova N."/>
            <person name="Goker M."/>
            <person name="Beller H.R."/>
            <person name="Klenk H.P."/>
            <person name="Woyke T."/>
        </authorList>
    </citation>
    <scope>NUCLEOTIDE SEQUENCE [LARGE SCALE GENOMIC DNA]</scope>
    <source>
        <strain evidence="7">DSM 9187 / TA4</strain>
    </source>
</reference>
<protein>
    <recommendedName>
        <fullName evidence="4">Putative glucose-6-phosphate 1-epimerase</fullName>
        <ecNumber evidence="4">5.1.3.15</ecNumber>
    </recommendedName>
</protein>
<reference evidence="7" key="1">
    <citation type="submission" date="2009-05" db="EMBL/GenBank/DDBJ databases">
        <title>Complete sequence of Tolumonas auensis DSM 9187.</title>
        <authorList>
            <consortium name="US DOE Joint Genome Institute"/>
            <person name="Lucas S."/>
            <person name="Copeland A."/>
            <person name="Lapidus A."/>
            <person name="Glavina del Rio T."/>
            <person name="Tice H."/>
            <person name="Bruce D."/>
            <person name="Goodwin L."/>
            <person name="Pitluck S."/>
            <person name="Chertkov O."/>
            <person name="Brettin T."/>
            <person name="Detter J.C."/>
            <person name="Han C."/>
            <person name="Larimer F."/>
            <person name="Land M."/>
            <person name="Hauser L."/>
            <person name="Kyrpides N."/>
            <person name="Mikhailova N."/>
            <person name="Spring S."/>
            <person name="Beller H."/>
        </authorList>
    </citation>
    <scope>NUCLEOTIDE SEQUENCE [LARGE SCALE GENOMIC DNA]</scope>
    <source>
        <strain evidence="7">DSM 9187 / TA4</strain>
    </source>
</reference>
<evidence type="ECO:0000313" key="7">
    <source>
        <dbReference type="Proteomes" id="UP000009073"/>
    </source>
</evidence>
<evidence type="ECO:0000313" key="6">
    <source>
        <dbReference type="EMBL" id="ACQ94292.1"/>
    </source>
</evidence>
<dbReference type="Proteomes" id="UP000009073">
    <property type="component" value="Chromosome"/>
</dbReference>
<dbReference type="EC" id="5.1.3.15" evidence="4"/>
<dbReference type="EMBL" id="CP001616">
    <property type="protein sequence ID" value="ACQ94292.1"/>
    <property type="molecule type" value="Genomic_DNA"/>
</dbReference>
<dbReference type="CDD" id="cd09020">
    <property type="entry name" value="D-hex-6-P-epi_like"/>
    <property type="match status" value="1"/>
</dbReference>
<gene>
    <name evidence="6" type="ordered locus">Tola_2699</name>
</gene>
<dbReference type="AlphaFoldDB" id="C4LB89"/>
<evidence type="ECO:0000256" key="3">
    <source>
        <dbReference type="ARBA" id="ARBA00023235"/>
    </source>
</evidence>
<name>C4LB89_TOLAT</name>
<dbReference type="PIRSF" id="PIRSF016020">
    <property type="entry name" value="PHexose_mutarotase"/>
    <property type="match status" value="1"/>
</dbReference>
<accession>C4LB89</accession>